<evidence type="ECO:0000256" key="1">
    <source>
        <dbReference type="SAM" id="MobiDB-lite"/>
    </source>
</evidence>
<keyword evidence="4" id="KW-1185">Reference proteome</keyword>
<protein>
    <submittedName>
        <fullName evidence="3">Uncharacterized protein</fullName>
    </submittedName>
</protein>
<reference evidence="3" key="1">
    <citation type="journal article" date="2023" name="G3 (Bethesda)">
        <title>Whole genome assembly and annotation of the endangered Caribbean coral Acropora cervicornis.</title>
        <authorList>
            <person name="Selwyn J.D."/>
            <person name="Vollmer S.V."/>
        </authorList>
    </citation>
    <scope>NUCLEOTIDE SEQUENCE</scope>
    <source>
        <strain evidence="3">K2</strain>
    </source>
</reference>
<reference evidence="3" key="2">
    <citation type="journal article" date="2023" name="Science">
        <title>Genomic signatures of disease resistance in endangered staghorn corals.</title>
        <authorList>
            <person name="Vollmer S.V."/>
            <person name="Selwyn J.D."/>
            <person name="Despard B.A."/>
            <person name="Roesel C.L."/>
        </authorList>
    </citation>
    <scope>NUCLEOTIDE SEQUENCE</scope>
    <source>
        <strain evidence="3">K2</strain>
    </source>
</reference>
<sequence>MVVVPPGSKDVIKESKTEKDESPGETMVEGKMCRGSSWKYHQSIAALLMFSKIERSRHSSESNAFPMLVVCPTDVVILIYQPETDTLVITQVLPWQREAYFLVWEVLHHNIFPIKMPLSKECGYKKATTNLSLGDYWYLDNRSVLQTNPVPELTTVYEPVVIAKKCNNAF</sequence>
<accession>A0AAD9PWZ1</accession>
<evidence type="ECO:0000313" key="3">
    <source>
        <dbReference type="EMBL" id="KAK2550371.1"/>
    </source>
</evidence>
<gene>
    <name evidence="3" type="ORF">P5673_028884</name>
    <name evidence="2" type="ORF">P5673_033256</name>
</gene>
<evidence type="ECO:0000313" key="4">
    <source>
        <dbReference type="Proteomes" id="UP001249851"/>
    </source>
</evidence>
<comment type="caution">
    <text evidence="3">The sequence shown here is derived from an EMBL/GenBank/DDBJ whole genome shotgun (WGS) entry which is preliminary data.</text>
</comment>
<feature type="region of interest" description="Disordered" evidence="1">
    <location>
        <begin position="1"/>
        <end position="28"/>
    </location>
</feature>
<evidence type="ECO:0000313" key="2">
    <source>
        <dbReference type="EMBL" id="KAK2546996.1"/>
    </source>
</evidence>
<name>A0AAD9PWZ1_ACRCE</name>
<proteinExistence type="predicted"/>
<organism evidence="3 4">
    <name type="scientific">Acropora cervicornis</name>
    <name type="common">Staghorn coral</name>
    <dbReference type="NCBI Taxonomy" id="6130"/>
    <lineage>
        <taxon>Eukaryota</taxon>
        <taxon>Metazoa</taxon>
        <taxon>Cnidaria</taxon>
        <taxon>Anthozoa</taxon>
        <taxon>Hexacorallia</taxon>
        <taxon>Scleractinia</taxon>
        <taxon>Astrocoeniina</taxon>
        <taxon>Acroporidae</taxon>
        <taxon>Acropora</taxon>
    </lineage>
</organism>
<dbReference type="Proteomes" id="UP001249851">
    <property type="component" value="Unassembled WGS sequence"/>
</dbReference>
<dbReference type="EMBL" id="JARQWQ010000230">
    <property type="protein sequence ID" value="KAK2546996.1"/>
    <property type="molecule type" value="Genomic_DNA"/>
</dbReference>
<feature type="compositionally biased region" description="Basic and acidic residues" evidence="1">
    <location>
        <begin position="10"/>
        <end position="22"/>
    </location>
</feature>
<dbReference type="EMBL" id="JARQWQ010000111">
    <property type="protein sequence ID" value="KAK2550371.1"/>
    <property type="molecule type" value="Genomic_DNA"/>
</dbReference>
<dbReference type="AlphaFoldDB" id="A0AAD9PWZ1"/>